<dbReference type="AlphaFoldDB" id="A0A2H9T523"/>
<gene>
    <name evidence="3" type="primary">parB</name>
    <name evidence="3" type="ORF">CI610_02762</name>
</gene>
<dbReference type="SUPFAM" id="SSF110849">
    <property type="entry name" value="ParB/Sulfiredoxin"/>
    <property type="match status" value="1"/>
</dbReference>
<evidence type="ECO:0000256" key="1">
    <source>
        <dbReference type="SAM" id="MobiDB-lite"/>
    </source>
</evidence>
<dbReference type="InterPro" id="IPR042075">
    <property type="entry name" value="KorB_DNA-db"/>
</dbReference>
<sequence>MDLSALTNLAHQASSNTVDHSPERKILTVNVDDVVSKTQHRKRFKNIKELSQSIESDGQQSPIIVRPINNEGKYVIQKGERRWRACKLLKNGTIDILVNQENQSLVEEAASELIENIQREDLDHIEIAGALQTLKSGGWKATQIASYIGKSKSYVSKYMALCDLPECISALNDNDLCSDTDTFLNLKKLYELDKERCEVVCSNAFQEEIPITRKESKDLLIIAKEPQPKPTGETIKEKPGKPSKGRNKMLIKTKIMVSFLAEDGQPQTGYILQNRINEDPHMICIQLETGESREVPASHLSVLRLAIDNG</sequence>
<dbReference type="InterPro" id="IPR004437">
    <property type="entry name" value="ParB/RepB/Spo0J"/>
</dbReference>
<dbReference type="InterPro" id="IPR036086">
    <property type="entry name" value="ParB/Sulfiredoxin_sf"/>
</dbReference>
<comment type="caution">
    <text evidence="3">The sequence shown here is derived from an EMBL/GenBank/DDBJ whole genome shotgun (WGS) entry which is preliminary data.</text>
</comment>
<dbReference type="InterPro" id="IPR003115">
    <property type="entry name" value="ParB_N"/>
</dbReference>
<dbReference type="NCBIfam" id="TIGR00180">
    <property type="entry name" value="parB_part"/>
    <property type="match status" value="1"/>
</dbReference>
<accession>A0A2H9T523</accession>
<dbReference type="Gene3D" id="3.90.1530.30">
    <property type="match status" value="1"/>
</dbReference>
<name>A0A2H9T523_9ZZZZ</name>
<reference evidence="3" key="1">
    <citation type="journal article" date="2017" name="Appl. Environ. Microbiol.">
        <title>Molecular characterization of an Endozoicomonas-like organism causing infection in king scallop Pecten maximus L.</title>
        <authorList>
            <person name="Cano I."/>
            <person name="van Aerle R."/>
            <person name="Ross S."/>
            <person name="Verner-Jeffreys D.W."/>
            <person name="Paley R.K."/>
            <person name="Rimmer G."/>
            <person name="Ryder D."/>
            <person name="Hooper P."/>
            <person name="Stone D."/>
            <person name="Feist S.W."/>
        </authorList>
    </citation>
    <scope>NUCLEOTIDE SEQUENCE</scope>
</reference>
<dbReference type="Gene3D" id="1.10.10.730">
    <property type="entry name" value="KorB DNA-binding domain"/>
    <property type="match status" value="1"/>
</dbReference>
<dbReference type="Pfam" id="PF08535">
    <property type="entry name" value="KorB"/>
    <property type="match status" value="1"/>
</dbReference>
<dbReference type="GO" id="GO:0003677">
    <property type="term" value="F:DNA binding"/>
    <property type="evidence" value="ECO:0007669"/>
    <property type="project" value="InterPro"/>
</dbReference>
<evidence type="ECO:0000313" key="3">
    <source>
        <dbReference type="EMBL" id="PJE78307.1"/>
    </source>
</evidence>
<protein>
    <submittedName>
        <fullName evidence="3">Putative chromosome-partitioning protein ParB</fullName>
    </submittedName>
</protein>
<dbReference type="InterPro" id="IPR013741">
    <property type="entry name" value="KorB_domain"/>
</dbReference>
<dbReference type="InterPro" id="IPR050336">
    <property type="entry name" value="Chromosome_partition/occlusion"/>
</dbReference>
<dbReference type="PANTHER" id="PTHR33375:SF1">
    <property type="entry name" value="CHROMOSOME-PARTITIONING PROTEIN PARB-RELATED"/>
    <property type="match status" value="1"/>
</dbReference>
<evidence type="ECO:0000259" key="2">
    <source>
        <dbReference type="SMART" id="SM00470"/>
    </source>
</evidence>
<dbReference type="GO" id="GO:0007059">
    <property type="term" value="P:chromosome segregation"/>
    <property type="evidence" value="ECO:0007669"/>
    <property type="project" value="TreeGrafter"/>
</dbReference>
<dbReference type="EMBL" id="NSIT01000209">
    <property type="protein sequence ID" value="PJE78307.1"/>
    <property type="molecule type" value="Genomic_DNA"/>
</dbReference>
<dbReference type="SMART" id="SM00470">
    <property type="entry name" value="ParB"/>
    <property type="match status" value="1"/>
</dbReference>
<feature type="region of interest" description="Disordered" evidence="1">
    <location>
        <begin position="226"/>
        <end position="247"/>
    </location>
</feature>
<dbReference type="GO" id="GO:0005694">
    <property type="term" value="C:chromosome"/>
    <property type="evidence" value="ECO:0007669"/>
    <property type="project" value="TreeGrafter"/>
</dbReference>
<dbReference type="Pfam" id="PF02195">
    <property type="entry name" value="ParB_N"/>
    <property type="match status" value="1"/>
</dbReference>
<feature type="domain" description="ParB-like N-terminal" evidence="2">
    <location>
        <begin position="27"/>
        <end position="117"/>
    </location>
</feature>
<proteinExistence type="predicted"/>
<organism evidence="3">
    <name type="scientific">invertebrate metagenome</name>
    <dbReference type="NCBI Taxonomy" id="1711999"/>
    <lineage>
        <taxon>unclassified sequences</taxon>
        <taxon>metagenomes</taxon>
        <taxon>organismal metagenomes</taxon>
    </lineage>
</organism>
<dbReference type="PANTHER" id="PTHR33375">
    <property type="entry name" value="CHROMOSOME-PARTITIONING PROTEIN PARB-RELATED"/>
    <property type="match status" value="1"/>
</dbReference>